<keyword evidence="2" id="KW-1185">Reference proteome</keyword>
<organism evidence="1 2">
    <name type="scientific">Dothistroma septosporum (strain NZE10 / CBS 128990)</name>
    <name type="common">Red band needle blight fungus</name>
    <name type="synonym">Mycosphaerella pini</name>
    <dbReference type="NCBI Taxonomy" id="675120"/>
    <lineage>
        <taxon>Eukaryota</taxon>
        <taxon>Fungi</taxon>
        <taxon>Dikarya</taxon>
        <taxon>Ascomycota</taxon>
        <taxon>Pezizomycotina</taxon>
        <taxon>Dothideomycetes</taxon>
        <taxon>Dothideomycetidae</taxon>
        <taxon>Mycosphaerellales</taxon>
        <taxon>Mycosphaerellaceae</taxon>
        <taxon>Dothistroma</taxon>
    </lineage>
</organism>
<dbReference type="Proteomes" id="UP000016933">
    <property type="component" value="Unassembled WGS sequence"/>
</dbReference>
<dbReference type="AlphaFoldDB" id="N1PDA8"/>
<gene>
    <name evidence="1" type="ORF">DOTSEDRAFT_38293</name>
</gene>
<evidence type="ECO:0000313" key="1">
    <source>
        <dbReference type="EMBL" id="EME40337.1"/>
    </source>
</evidence>
<accession>N1PDA8</accession>
<reference evidence="1 2" key="2">
    <citation type="journal article" date="2012" name="PLoS Pathog.">
        <title>Diverse lifestyles and strategies of plant pathogenesis encoded in the genomes of eighteen Dothideomycetes fungi.</title>
        <authorList>
            <person name="Ohm R.A."/>
            <person name="Feau N."/>
            <person name="Henrissat B."/>
            <person name="Schoch C.L."/>
            <person name="Horwitz B.A."/>
            <person name="Barry K.W."/>
            <person name="Condon B.J."/>
            <person name="Copeland A.C."/>
            <person name="Dhillon B."/>
            <person name="Glaser F."/>
            <person name="Hesse C.N."/>
            <person name="Kosti I."/>
            <person name="LaButti K."/>
            <person name="Lindquist E.A."/>
            <person name="Lucas S."/>
            <person name="Salamov A.A."/>
            <person name="Bradshaw R.E."/>
            <person name="Ciuffetti L."/>
            <person name="Hamelin R.C."/>
            <person name="Kema G.H.J."/>
            <person name="Lawrence C."/>
            <person name="Scott J.A."/>
            <person name="Spatafora J.W."/>
            <person name="Turgeon B.G."/>
            <person name="de Wit P.J.G.M."/>
            <person name="Zhong S."/>
            <person name="Goodwin S.B."/>
            <person name="Grigoriev I.V."/>
        </authorList>
    </citation>
    <scope>NUCLEOTIDE SEQUENCE [LARGE SCALE GENOMIC DNA]</scope>
    <source>
        <strain evidence="2">NZE10 / CBS 128990</strain>
    </source>
</reference>
<evidence type="ECO:0000313" key="2">
    <source>
        <dbReference type="Proteomes" id="UP000016933"/>
    </source>
</evidence>
<reference evidence="2" key="1">
    <citation type="journal article" date="2012" name="PLoS Genet.">
        <title>The genomes of the fungal plant pathogens Cladosporium fulvum and Dothistroma septosporum reveal adaptation to different hosts and lifestyles but also signatures of common ancestry.</title>
        <authorList>
            <person name="de Wit P.J.G.M."/>
            <person name="van der Burgt A."/>
            <person name="Oekmen B."/>
            <person name="Stergiopoulos I."/>
            <person name="Abd-Elsalam K.A."/>
            <person name="Aerts A.L."/>
            <person name="Bahkali A.H."/>
            <person name="Beenen H.G."/>
            <person name="Chettri P."/>
            <person name="Cox M.P."/>
            <person name="Datema E."/>
            <person name="de Vries R.P."/>
            <person name="Dhillon B."/>
            <person name="Ganley A.R."/>
            <person name="Griffiths S.A."/>
            <person name="Guo Y."/>
            <person name="Hamelin R.C."/>
            <person name="Henrissat B."/>
            <person name="Kabir M.S."/>
            <person name="Jashni M.K."/>
            <person name="Kema G."/>
            <person name="Klaubauf S."/>
            <person name="Lapidus A."/>
            <person name="Levasseur A."/>
            <person name="Lindquist E."/>
            <person name="Mehrabi R."/>
            <person name="Ohm R.A."/>
            <person name="Owen T.J."/>
            <person name="Salamov A."/>
            <person name="Schwelm A."/>
            <person name="Schijlen E."/>
            <person name="Sun H."/>
            <person name="van den Burg H.A."/>
            <person name="van Ham R.C.H.J."/>
            <person name="Zhang S."/>
            <person name="Goodwin S.B."/>
            <person name="Grigoriev I.V."/>
            <person name="Collemare J."/>
            <person name="Bradshaw R.E."/>
        </authorList>
    </citation>
    <scope>NUCLEOTIDE SEQUENCE [LARGE SCALE GENOMIC DNA]</scope>
    <source>
        <strain evidence="2">NZE10 / CBS 128990</strain>
    </source>
</reference>
<dbReference type="HOGENOM" id="CLU_1175406_0_0_1"/>
<evidence type="ECO:0008006" key="3">
    <source>
        <dbReference type="Google" id="ProtNLM"/>
    </source>
</evidence>
<dbReference type="EMBL" id="KB446544">
    <property type="protein sequence ID" value="EME40337.1"/>
    <property type="molecule type" value="Genomic_DNA"/>
</dbReference>
<proteinExistence type="predicted"/>
<name>N1PDA8_DOTSN</name>
<dbReference type="OMA" id="YELEWEW"/>
<sequence>MLACAPVLGIGEPLESILLNLPPKDLLLAQRPSTNFRDSIKTSQTFQHALYRGMSPMPADVNSLLLPGSEARESKPKVRLPLPFSADQSFCYFAGYAHQEAAASFGNLQAHYTQDVVEGSEASWLDMHVQQAKLPVRVVSRHDTLHGARGRRDWIGAQVTVHAPTSRKLLALGVSTRRAADRSDTEMRMWRVAEEHWVSARLHTDLHLEREQDFSAERIGKIKGEAKFKWNEEKTW</sequence>
<protein>
    <recommendedName>
        <fullName evidence="3">F-box domain-containing protein</fullName>
    </recommendedName>
</protein>